<dbReference type="Proteomes" id="UP000326198">
    <property type="component" value="Unassembled WGS sequence"/>
</dbReference>
<evidence type="ECO:0000256" key="2">
    <source>
        <dbReference type="ARBA" id="ARBA00008031"/>
    </source>
</evidence>
<dbReference type="GO" id="GO:0009063">
    <property type="term" value="P:amino acid catabolic process"/>
    <property type="evidence" value="ECO:0007669"/>
    <property type="project" value="InterPro"/>
</dbReference>
<accession>A0A5N7BDR2</accession>
<dbReference type="InterPro" id="IPR013341">
    <property type="entry name" value="Mandelate_racemase_N_dom"/>
</dbReference>
<protein>
    <submittedName>
        <fullName evidence="6">Enolase C-terminal domain-like protein</fullName>
    </submittedName>
</protein>
<dbReference type="SFLD" id="SFLDS00001">
    <property type="entry name" value="Enolase"/>
    <property type="match status" value="1"/>
</dbReference>
<dbReference type="SMART" id="SM00922">
    <property type="entry name" value="MR_MLE"/>
    <property type="match status" value="1"/>
</dbReference>
<comment type="similarity">
    <text evidence="2">Belongs to the mandelate racemase/muconate lactonizing enzyme family.</text>
</comment>
<evidence type="ECO:0000313" key="7">
    <source>
        <dbReference type="Proteomes" id="UP000326198"/>
    </source>
</evidence>
<keyword evidence="4" id="KW-0413">Isomerase</keyword>
<dbReference type="Pfam" id="PF13378">
    <property type="entry name" value="MR_MLE_C"/>
    <property type="match status" value="1"/>
</dbReference>
<evidence type="ECO:0000256" key="1">
    <source>
        <dbReference type="ARBA" id="ARBA00001946"/>
    </source>
</evidence>
<dbReference type="SUPFAM" id="SSF51604">
    <property type="entry name" value="Enolase C-terminal domain-like"/>
    <property type="match status" value="1"/>
</dbReference>
<evidence type="ECO:0000256" key="3">
    <source>
        <dbReference type="ARBA" id="ARBA00022723"/>
    </source>
</evidence>
<dbReference type="InterPro" id="IPR013342">
    <property type="entry name" value="Mandelate_racemase_C"/>
</dbReference>
<dbReference type="OrthoDB" id="2943660at2759"/>
<dbReference type="GO" id="GO:0016854">
    <property type="term" value="F:racemase and epimerase activity"/>
    <property type="evidence" value="ECO:0007669"/>
    <property type="project" value="UniProtKB-ARBA"/>
</dbReference>
<keyword evidence="3" id="KW-0479">Metal-binding</keyword>
<feature type="domain" description="Mandelate racemase/muconate lactonizing enzyme C-terminal" evidence="5">
    <location>
        <begin position="144"/>
        <end position="238"/>
    </location>
</feature>
<dbReference type="PROSITE" id="PS00909">
    <property type="entry name" value="MR_MLE_2"/>
    <property type="match status" value="1"/>
</dbReference>
<reference evidence="6 7" key="1">
    <citation type="submission" date="2019-04" db="EMBL/GenBank/DDBJ databases">
        <title>Friends and foes A comparative genomics studyof 23 Aspergillus species from section Flavi.</title>
        <authorList>
            <consortium name="DOE Joint Genome Institute"/>
            <person name="Kjaerbolling I."/>
            <person name="Vesth T."/>
            <person name="Frisvad J.C."/>
            <person name="Nybo J.L."/>
            <person name="Theobald S."/>
            <person name="Kildgaard S."/>
            <person name="Isbrandt T."/>
            <person name="Kuo A."/>
            <person name="Sato A."/>
            <person name="Lyhne E.K."/>
            <person name="Kogle M.E."/>
            <person name="Wiebenga A."/>
            <person name="Kun R.S."/>
            <person name="Lubbers R.J."/>
            <person name="Makela M.R."/>
            <person name="Barry K."/>
            <person name="Chovatia M."/>
            <person name="Clum A."/>
            <person name="Daum C."/>
            <person name="Haridas S."/>
            <person name="He G."/>
            <person name="LaButti K."/>
            <person name="Lipzen A."/>
            <person name="Mondo S."/>
            <person name="Riley R."/>
            <person name="Salamov A."/>
            <person name="Simmons B.A."/>
            <person name="Magnuson J.K."/>
            <person name="Henrissat B."/>
            <person name="Mortensen U.H."/>
            <person name="Larsen T.O."/>
            <person name="Devries R.P."/>
            <person name="Grigoriev I.V."/>
            <person name="Machida M."/>
            <person name="Baker S.E."/>
            <person name="Andersen M.R."/>
        </authorList>
    </citation>
    <scope>NUCLEOTIDE SEQUENCE [LARGE SCALE GENOMIC DNA]</scope>
    <source>
        <strain evidence="6 7">IBT 29228</strain>
    </source>
</reference>
<evidence type="ECO:0000256" key="4">
    <source>
        <dbReference type="ARBA" id="ARBA00023235"/>
    </source>
</evidence>
<dbReference type="InterPro" id="IPR018110">
    <property type="entry name" value="Mandel_Rmase/mucon_lact_enz_CS"/>
</dbReference>
<dbReference type="InterPro" id="IPR036849">
    <property type="entry name" value="Enolase-like_C_sf"/>
</dbReference>
<dbReference type="InterPro" id="IPR029017">
    <property type="entry name" value="Enolase-like_N"/>
</dbReference>
<comment type="cofactor">
    <cofactor evidence="1">
        <name>Mg(2+)</name>
        <dbReference type="ChEBI" id="CHEBI:18420"/>
    </cofactor>
</comment>
<dbReference type="AlphaFoldDB" id="A0A5N7BDR2"/>
<dbReference type="Gene3D" id="3.20.20.120">
    <property type="entry name" value="Enolase-like C-terminal domain"/>
    <property type="match status" value="1"/>
</dbReference>
<dbReference type="EMBL" id="ML736189">
    <property type="protein sequence ID" value="KAE8379839.1"/>
    <property type="molecule type" value="Genomic_DNA"/>
</dbReference>
<name>A0A5N7BDR2_9EURO</name>
<evidence type="ECO:0000259" key="5">
    <source>
        <dbReference type="SMART" id="SM00922"/>
    </source>
</evidence>
<dbReference type="InterPro" id="IPR029065">
    <property type="entry name" value="Enolase_C-like"/>
</dbReference>
<organism evidence="6 7">
    <name type="scientific">Aspergillus bertholletiae</name>
    <dbReference type="NCBI Taxonomy" id="1226010"/>
    <lineage>
        <taxon>Eukaryota</taxon>
        <taxon>Fungi</taxon>
        <taxon>Dikarya</taxon>
        <taxon>Ascomycota</taxon>
        <taxon>Pezizomycotina</taxon>
        <taxon>Eurotiomycetes</taxon>
        <taxon>Eurotiomycetidae</taxon>
        <taxon>Eurotiales</taxon>
        <taxon>Aspergillaceae</taxon>
        <taxon>Aspergillus</taxon>
        <taxon>Aspergillus subgen. Circumdati</taxon>
    </lineage>
</organism>
<dbReference type="Pfam" id="PF02746">
    <property type="entry name" value="MR_MLE_N"/>
    <property type="match status" value="1"/>
</dbReference>
<dbReference type="PANTHER" id="PTHR48073:SF2">
    <property type="entry name" value="O-SUCCINYLBENZOATE SYNTHASE"/>
    <property type="match status" value="1"/>
</dbReference>
<dbReference type="GO" id="GO:0046872">
    <property type="term" value="F:metal ion binding"/>
    <property type="evidence" value="ECO:0007669"/>
    <property type="project" value="UniProtKB-KW"/>
</dbReference>
<dbReference type="PANTHER" id="PTHR48073">
    <property type="entry name" value="O-SUCCINYLBENZOATE SYNTHASE-RELATED"/>
    <property type="match status" value="1"/>
</dbReference>
<sequence length="369" mass="39122">MRINDISVFSYSANYAHGTYTMSGGRVCTGQPSIVVRIRTDDGHEGWAETAPLGGDYLPSSFTGELAALKELGPIVLGLDPCSPAVVNAAMDRVMMSGMAAKAVLDVACWDILGKAMQLSTATLLGGRLSGDLPAFSVIGVGDPITGVAKARGELEKGLKAMQLKVGDDPLSDARRVRAIREAMPDSIELWADANGGWNLDQALRFCKALGQDITVPLEQPCRLLSDCAEVGRRTGLPITLDESIVTMADLVTAYTAGITGVNIKVSRVGGFTKARLLRDAAVALDMMVTMDDTWGCALTTAQNIQMAASTPPNRLRAVDLFAEWTSPALAEIPRMQSNGLVNHPSLPGNGFGAIDIEILGEPLFYIKA</sequence>
<keyword evidence="7" id="KW-1185">Reference proteome</keyword>
<evidence type="ECO:0000313" key="6">
    <source>
        <dbReference type="EMBL" id="KAE8379839.1"/>
    </source>
</evidence>
<dbReference type="Gene3D" id="3.30.390.10">
    <property type="entry name" value="Enolase-like, N-terminal domain"/>
    <property type="match status" value="1"/>
</dbReference>
<proteinExistence type="inferred from homology"/>
<dbReference type="SUPFAM" id="SSF54826">
    <property type="entry name" value="Enolase N-terminal domain-like"/>
    <property type="match status" value="1"/>
</dbReference>
<dbReference type="SFLD" id="SFLDG00180">
    <property type="entry name" value="muconate_cycloisomerase"/>
    <property type="match status" value="1"/>
</dbReference>
<gene>
    <name evidence="6" type="ORF">BDV26DRAFT_303397</name>
</gene>